<feature type="domain" description="YdhG-like" evidence="1">
    <location>
        <begin position="24"/>
        <end position="119"/>
    </location>
</feature>
<organism evidence="2 3">
    <name type="scientific">Pedobacter quisquiliarum</name>
    <dbReference type="NCBI Taxonomy" id="1834438"/>
    <lineage>
        <taxon>Bacteria</taxon>
        <taxon>Pseudomonadati</taxon>
        <taxon>Bacteroidota</taxon>
        <taxon>Sphingobacteriia</taxon>
        <taxon>Sphingobacteriales</taxon>
        <taxon>Sphingobacteriaceae</taxon>
        <taxon>Pedobacter</taxon>
    </lineage>
</organism>
<comment type="caution">
    <text evidence="2">The sequence shown here is derived from an EMBL/GenBank/DDBJ whole genome shotgun (WGS) entry which is preliminary data.</text>
</comment>
<evidence type="ECO:0000259" key="1">
    <source>
        <dbReference type="Pfam" id="PF08818"/>
    </source>
</evidence>
<evidence type="ECO:0000313" key="2">
    <source>
        <dbReference type="EMBL" id="GGC74151.1"/>
    </source>
</evidence>
<dbReference type="EMBL" id="BMIL01000011">
    <property type="protein sequence ID" value="GGC74151.1"/>
    <property type="molecule type" value="Genomic_DNA"/>
</dbReference>
<dbReference type="Proteomes" id="UP000651668">
    <property type="component" value="Unassembled WGS sequence"/>
</dbReference>
<accession>A0A916XJ39</accession>
<dbReference type="InterPro" id="IPR014922">
    <property type="entry name" value="YdhG-like"/>
</dbReference>
<dbReference type="AlphaFoldDB" id="A0A916XJ39"/>
<reference evidence="2" key="2">
    <citation type="submission" date="2020-09" db="EMBL/GenBank/DDBJ databases">
        <authorList>
            <person name="Sun Q."/>
            <person name="Zhou Y."/>
        </authorList>
    </citation>
    <scope>NUCLEOTIDE SEQUENCE</scope>
    <source>
        <strain evidence="2">CGMCC 1.15343</strain>
    </source>
</reference>
<reference evidence="2" key="1">
    <citation type="journal article" date="2014" name="Int. J. Syst. Evol. Microbiol.">
        <title>Complete genome sequence of Corynebacterium casei LMG S-19264T (=DSM 44701T), isolated from a smear-ripened cheese.</title>
        <authorList>
            <consortium name="US DOE Joint Genome Institute (JGI-PGF)"/>
            <person name="Walter F."/>
            <person name="Albersmeier A."/>
            <person name="Kalinowski J."/>
            <person name="Ruckert C."/>
        </authorList>
    </citation>
    <scope>NUCLEOTIDE SEQUENCE</scope>
    <source>
        <strain evidence="2">CGMCC 1.15343</strain>
    </source>
</reference>
<evidence type="ECO:0000313" key="3">
    <source>
        <dbReference type="Proteomes" id="UP000651668"/>
    </source>
</evidence>
<dbReference type="Pfam" id="PF08818">
    <property type="entry name" value="DUF1801"/>
    <property type="match status" value="1"/>
</dbReference>
<name>A0A916XJ39_9SPHI</name>
<keyword evidence="3" id="KW-1185">Reference proteome</keyword>
<proteinExistence type="predicted"/>
<gene>
    <name evidence="2" type="ORF">GCM10011387_29760</name>
</gene>
<sequence length="135" mass="15830">MAKQTQHLNNSVTEFLNSQIHQLRNEIEELRKCILSADDGLIENIKWNGPNYCFNNEDRITMRIQPPTQIQLIFHRGAKKLQQPLNRLIDTKSKLLIWKENDRAIATFKNMQEIRDAQIDLAKIVVEWIYAAKST</sequence>
<dbReference type="RefSeq" id="WP_188627721.1">
    <property type="nucleotide sequence ID" value="NZ_BMIL01000011.1"/>
</dbReference>
<dbReference type="SUPFAM" id="SSF159888">
    <property type="entry name" value="YdhG-like"/>
    <property type="match status" value="1"/>
</dbReference>
<protein>
    <recommendedName>
        <fullName evidence="1">YdhG-like domain-containing protein</fullName>
    </recommendedName>
</protein>